<dbReference type="GO" id="GO:0140359">
    <property type="term" value="F:ABC-type transporter activity"/>
    <property type="evidence" value="ECO:0007669"/>
    <property type="project" value="InterPro"/>
</dbReference>
<feature type="region of interest" description="Disordered" evidence="6">
    <location>
        <begin position="866"/>
        <end position="929"/>
    </location>
</feature>
<dbReference type="NCBIfam" id="TIGR03062">
    <property type="entry name" value="pip_yhgE_Cterm"/>
    <property type="match status" value="1"/>
</dbReference>
<gene>
    <name evidence="9" type="ORF">BMERY_0464</name>
</gene>
<feature type="transmembrane region" description="Helical" evidence="7">
    <location>
        <begin position="631"/>
        <end position="650"/>
    </location>
</feature>
<dbReference type="GO" id="GO:0016020">
    <property type="term" value="C:membrane"/>
    <property type="evidence" value="ECO:0007669"/>
    <property type="project" value="UniProtKB-SubCell"/>
</dbReference>
<organism evidence="9 10">
    <name type="scientific">Bifidobacterium merycicum</name>
    <dbReference type="NCBI Taxonomy" id="78345"/>
    <lineage>
        <taxon>Bacteria</taxon>
        <taxon>Bacillati</taxon>
        <taxon>Actinomycetota</taxon>
        <taxon>Actinomycetes</taxon>
        <taxon>Bifidobacteriales</taxon>
        <taxon>Bifidobacteriaceae</taxon>
        <taxon>Bifidobacterium</taxon>
    </lineage>
</organism>
<dbReference type="InterPro" id="IPR017500">
    <property type="entry name" value="Phage_infect_YhgE_N"/>
</dbReference>
<sequence length="929" mass="101607">MHQVFAIFLRDVKRILKNPVALVVTLGVAIIPSLYAWCNILANWDPYANTGNIQVAVANEDKGTTSTLVGHLDAGQQTVNQLKKNHQLGWRFVSKQQAIEGVESGKYYAAIVLPKNFSSSLIDTVTGKGARPSITYYLNEKKNAIAPKITDTGATTIDEQINTTFVSSVADAVAKEVKEAAGDTTSSVKTVQSNVVNDLTDTINQLETVQQQLHNTRSTLDKSLTTIDSAKQSNATLASEITDALATVGKTSDLLGETRSQTQRFSNTLIGALDNGGSQLSGLQVTVGNATGDVLNGLNTTQDALNQVSSTMHGINTTTGDVLDGVEKALKASQLDPNSQTYKDLSAQIAEARKQLAFQQQRIDTFDQDTKAAISAGKNTANGFNSDVAALAKNGTASMSAARTTITGSIMPNLNTGLDTLGLANGSLSGTLTTLQGTLEQGDGLLDQLSRTVNQTNTTIAGTQTQLANLAKQLSATRTDVAALSSSAMFQQLSQALGLDASEVGAFVGEPVHLDEQVLYPVKNYGSAVTPFYTNLALWVGGFVLVAIYKLEVDRDEKIRMYTPRQGYMGRWLLFVTVGFLQAIIATVGDLALGIQCEHPFLFILAGVFASFVYVNIIYALAVVFRHIGKAVAVILVIVQIPGAAGLYPIEMMPEFFRRLKPFLPFAYGINAMRGPIGGMYANHYWTDMLSLFWYLPAALFIGLVVRRLALNLNRLFDNRLADTDLMITEHNKGTVEPLRFTEAAQQIAEEFPELTHRRAIRFCRLYPRLVRWGFLALAVLPFAFLLLLFITRMKLAMLLGWIISIIVIDTYLIVVEYMRERYANYLGEDAMSAEEFRSAILHENLLFRPGMHYKPIRAVRARLHEDPPAHGGSLEGESPIADDEPTEDLREGQHGTRAEDRAETRPEGQHETRLKAQHENAHKEGDER</sequence>
<keyword evidence="4 7" id="KW-0472">Membrane</keyword>
<evidence type="ECO:0000256" key="7">
    <source>
        <dbReference type="SAM" id="Phobius"/>
    </source>
</evidence>
<feature type="transmembrane region" description="Helical" evidence="7">
    <location>
        <begin position="572"/>
        <end position="595"/>
    </location>
</feature>
<dbReference type="NCBIfam" id="TIGR03061">
    <property type="entry name" value="pip_yhgE_Nterm"/>
    <property type="match status" value="1"/>
</dbReference>
<evidence type="ECO:0000256" key="6">
    <source>
        <dbReference type="SAM" id="MobiDB-lite"/>
    </source>
</evidence>
<evidence type="ECO:0000256" key="1">
    <source>
        <dbReference type="ARBA" id="ARBA00004141"/>
    </source>
</evidence>
<dbReference type="AlphaFoldDB" id="A0A087BD77"/>
<feature type="coiled-coil region" evidence="5">
    <location>
        <begin position="342"/>
        <end position="369"/>
    </location>
</feature>
<protein>
    <submittedName>
        <fullName evidence="9">YhgE/Pip domain protein</fullName>
    </submittedName>
</protein>
<keyword evidence="5" id="KW-0175">Coiled coil</keyword>
<feature type="transmembrane region" description="Helical" evidence="7">
    <location>
        <begin position="20"/>
        <end position="37"/>
    </location>
</feature>
<accession>A0A087BD77</accession>
<dbReference type="PANTHER" id="PTHR43077:SF10">
    <property type="entry name" value="TRANSPORT PERMEASE PROTEIN"/>
    <property type="match status" value="1"/>
</dbReference>
<dbReference type="RefSeq" id="WP_234945717.1">
    <property type="nucleotide sequence ID" value="NZ_JGZC01000010.1"/>
</dbReference>
<dbReference type="InterPro" id="IPR051328">
    <property type="entry name" value="T7SS_ABC-Transporter"/>
</dbReference>
<name>A0A087BD77_9BIFI</name>
<evidence type="ECO:0000313" key="10">
    <source>
        <dbReference type="Proteomes" id="UP000029060"/>
    </source>
</evidence>
<dbReference type="Proteomes" id="UP000029060">
    <property type="component" value="Unassembled WGS sequence"/>
</dbReference>
<reference evidence="9 10" key="1">
    <citation type="submission" date="2014-03" db="EMBL/GenBank/DDBJ databases">
        <title>Genomics of Bifidobacteria.</title>
        <authorList>
            <person name="Ventura M."/>
            <person name="Milani C."/>
            <person name="Lugli G.A."/>
        </authorList>
    </citation>
    <scope>NUCLEOTIDE SEQUENCE [LARGE SCALE GENOMIC DNA]</scope>
    <source>
        <strain evidence="9 10">LMG 11341</strain>
    </source>
</reference>
<evidence type="ECO:0000256" key="3">
    <source>
        <dbReference type="ARBA" id="ARBA00022989"/>
    </source>
</evidence>
<evidence type="ECO:0000256" key="4">
    <source>
        <dbReference type="ARBA" id="ARBA00023136"/>
    </source>
</evidence>
<feature type="domain" description="ABC-2 type transporter transmembrane" evidence="8">
    <location>
        <begin position="30"/>
        <end position="183"/>
    </location>
</feature>
<dbReference type="Pfam" id="PF12698">
    <property type="entry name" value="ABC2_membrane_3"/>
    <property type="match status" value="2"/>
</dbReference>
<dbReference type="EMBL" id="JGZC01000010">
    <property type="protein sequence ID" value="KFI68977.1"/>
    <property type="molecule type" value="Genomic_DNA"/>
</dbReference>
<comment type="subcellular location">
    <subcellularLocation>
        <location evidence="1">Membrane</location>
        <topology evidence="1">Multi-pass membrane protein</topology>
    </subcellularLocation>
</comment>
<feature type="transmembrane region" description="Helical" evidence="7">
    <location>
        <begin position="532"/>
        <end position="551"/>
    </location>
</feature>
<dbReference type="STRING" id="78345.BMERY_0464"/>
<keyword evidence="10" id="KW-1185">Reference proteome</keyword>
<dbReference type="PANTHER" id="PTHR43077">
    <property type="entry name" value="TRANSPORT PERMEASE YVFS-RELATED"/>
    <property type="match status" value="1"/>
</dbReference>
<evidence type="ECO:0000313" key="9">
    <source>
        <dbReference type="EMBL" id="KFI68977.1"/>
    </source>
</evidence>
<keyword evidence="3 7" id="KW-1133">Transmembrane helix</keyword>
<dbReference type="InterPro" id="IPR013525">
    <property type="entry name" value="ABC2_TM"/>
</dbReference>
<proteinExistence type="predicted"/>
<comment type="caution">
    <text evidence="9">The sequence shown here is derived from an EMBL/GenBank/DDBJ whole genome shotgun (WGS) entry which is preliminary data.</text>
</comment>
<feature type="domain" description="ABC-2 type transporter transmembrane" evidence="8">
    <location>
        <begin position="446"/>
        <end position="704"/>
    </location>
</feature>
<keyword evidence="2 7" id="KW-0812">Transmembrane</keyword>
<feature type="transmembrane region" description="Helical" evidence="7">
    <location>
        <begin position="770"/>
        <end position="791"/>
    </location>
</feature>
<dbReference type="eggNOG" id="COG1511">
    <property type="taxonomic scope" value="Bacteria"/>
</dbReference>
<dbReference type="Gene3D" id="3.40.1710.10">
    <property type="entry name" value="abc type-2 transporter like domain"/>
    <property type="match status" value="1"/>
</dbReference>
<feature type="transmembrane region" description="Helical" evidence="7">
    <location>
        <begin position="601"/>
        <end position="624"/>
    </location>
</feature>
<evidence type="ECO:0000256" key="5">
    <source>
        <dbReference type="SAM" id="Coils"/>
    </source>
</evidence>
<evidence type="ECO:0000259" key="8">
    <source>
        <dbReference type="Pfam" id="PF12698"/>
    </source>
</evidence>
<dbReference type="InterPro" id="IPR017501">
    <property type="entry name" value="Phage_infect_YhgE_C"/>
</dbReference>
<feature type="compositionally biased region" description="Basic and acidic residues" evidence="6">
    <location>
        <begin position="888"/>
        <end position="929"/>
    </location>
</feature>
<feature type="transmembrane region" description="Helical" evidence="7">
    <location>
        <begin position="692"/>
        <end position="710"/>
    </location>
</feature>
<feature type="transmembrane region" description="Helical" evidence="7">
    <location>
        <begin position="797"/>
        <end position="816"/>
    </location>
</feature>
<evidence type="ECO:0000256" key="2">
    <source>
        <dbReference type="ARBA" id="ARBA00022692"/>
    </source>
</evidence>